<dbReference type="SMART" id="SM00871">
    <property type="entry name" value="AraC_E_bind"/>
    <property type="match status" value="1"/>
</dbReference>
<dbReference type="PANTHER" id="PTHR36444:SF2">
    <property type="entry name" value="TRANSCRIPTIONAL REGULATOR PROTEIN YOBU-RELATED"/>
    <property type="match status" value="1"/>
</dbReference>
<dbReference type="EMBL" id="CP045350">
    <property type="protein sequence ID" value="QFT26458.1"/>
    <property type="molecule type" value="Genomic_DNA"/>
</dbReference>
<dbReference type="SUPFAM" id="SSF55136">
    <property type="entry name" value="Probable bacterial effector-binding domain"/>
    <property type="match status" value="1"/>
</dbReference>
<dbReference type="Pfam" id="PF14526">
    <property type="entry name" value="Cass2"/>
    <property type="match status" value="1"/>
</dbReference>
<evidence type="ECO:0000259" key="1">
    <source>
        <dbReference type="SMART" id="SM00871"/>
    </source>
</evidence>
<dbReference type="InterPro" id="IPR011256">
    <property type="entry name" value="Reg_factor_effector_dom_sf"/>
</dbReference>
<dbReference type="AlphaFoldDB" id="A0A5P9CJG9"/>
<accession>A0A5P9CJG9</accession>
<organism evidence="2 3">
    <name type="scientific">Vibrio aquimaris</name>
    <dbReference type="NCBI Taxonomy" id="2587862"/>
    <lineage>
        <taxon>Bacteria</taxon>
        <taxon>Pseudomonadati</taxon>
        <taxon>Pseudomonadota</taxon>
        <taxon>Gammaproteobacteria</taxon>
        <taxon>Vibrionales</taxon>
        <taxon>Vibrionaceae</taxon>
        <taxon>Vibrio</taxon>
    </lineage>
</organism>
<dbReference type="OrthoDB" id="3173400at2"/>
<dbReference type="KEGG" id="vaq:FIV01_08460"/>
<feature type="domain" description="AraC effector-binding" evidence="1">
    <location>
        <begin position="1"/>
        <end position="149"/>
    </location>
</feature>
<gene>
    <name evidence="2" type="ORF">FIV01_08460</name>
</gene>
<sequence>MDIRHNEGFSVTGFTVRTCNLSEQEASTAKIASLWQHFYQQASAHLEAQSSVYGVYSNYESDVSGKYDLTVGATSMSPDCLNGQVELAVPAGKYLVFSAKGEMPAAVINLWQEIWTYFADSDCLHKRAYSYDYERYLDDSSVEICIAID</sequence>
<name>A0A5P9CJG9_9VIBR</name>
<keyword evidence="3" id="KW-1185">Reference proteome</keyword>
<dbReference type="PANTHER" id="PTHR36444">
    <property type="entry name" value="TRANSCRIPTIONAL REGULATOR PROTEIN YOBU-RELATED"/>
    <property type="match status" value="1"/>
</dbReference>
<dbReference type="InterPro" id="IPR053182">
    <property type="entry name" value="YobU-like_regulator"/>
</dbReference>
<dbReference type="Proteomes" id="UP000326936">
    <property type="component" value="Chromosome"/>
</dbReference>
<evidence type="ECO:0000313" key="2">
    <source>
        <dbReference type="EMBL" id="QFT26458.1"/>
    </source>
</evidence>
<dbReference type="InterPro" id="IPR029441">
    <property type="entry name" value="Cass2"/>
</dbReference>
<reference evidence="2 3" key="1">
    <citation type="submission" date="2019-10" db="EMBL/GenBank/DDBJ databases">
        <title>Complete genome sequence of Vibrio sp. strain THAF100, isolated from non-filtered water from the water column of tank 6 of a marine aquarium containing stony-coral fragments. Water maintained at 26 degree C.</title>
        <authorList>
            <person name="Ruckert C."/>
            <person name="Franco A."/>
            <person name="Kalinowski J."/>
            <person name="Glaeser S."/>
        </authorList>
    </citation>
    <scope>NUCLEOTIDE SEQUENCE [LARGE SCALE GENOMIC DNA]</scope>
    <source>
        <strain evidence="2 3">THAF100</strain>
    </source>
</reference>
<dbReference type="Gene3D" id="3.20.80.10">
    <property type="entry name" value="Regulatory factor, effector binding domain"/>
    <property type="match status" value="1"/>
</dbReference>
<proteinExistence type="predicted"/>
<protein>
    <submittedName>
        <fullName evidence="2">Bacterial transcription activator, effector binding domain</fullName>
    </submittedName>
</protein>
<evidence type="ECO:0000313" key="3">
    <source>
        <dbReference type="Proteomes" id="UP000326936"/>
    </source>
</evidence>
<dbReference type="InterPro" id="IPR010499">
    <property type="entry name" value="AraC_E-bd"/>
</dbReference>
<dbReference type="RefSeq" id="WP_152430602.1">
    <property type="nucleotide sequence ID" value="NZ_CBCSDK010000004.1"/>
</dbReference>